<dbReference type="AlphaFoldDB" id="V5B5U6"/>
<dbReference type="InterPro" id="IPR042245">
    <property type="entry name" value="Tgt2/MlaC_sf"/>
</dbReference>
<dbReference type="OrthoDB" id="9787053at2"/>
<protein>
    <submittedName>
        <fullName evidence="1">Toluene tolerance family protein</fullName>
    </submittedName>
</protein>
<dbReference type="eggNOG" id="COG2854">
    <property type="taxonomic scope" value="Bacteria"/>
</dbReference>
<keyword evidence="2" id="KW-1185">Reference proteome</keyword>
<dbReference type="EMBL" id="AYLO01000134">
    <property type="protein sequence ID" value="ESS68590.1"/>
    <property type="molecule type" value="Genomic_DNA"/>
</dbReference>
<dbReference type="InterPro" id="IPR008869">
    <property type="entry name" value="MlaC/ttg2D"/>
</dbReference>
<dbReference type="RefSeq" id="WP_023496181.1">
    <property type="nucleotide sequence ID" value="NZ_AYLO01000134.1"/>
</dbReference>
<reference evidence="1 2" key="1">
    <citation type="journal article" date="2013" name="Genome Announc.">
        <title>Draft Genome Sequence of the Methanotrophic Gammaproteobacterium Methyloglobulus morosus DSM 22980 Strain KoM1.</title>
        <authorList>
            <person name="Poehlein A."/>
            <person name="Deutzmann J.S."/>
            <person name="Daniel R."/>
            <person name="Simeonova D.D."/>
        </authorList>
    </citation>
    <scope>NUCLEOTIDE SEQUENCE [LARGE SCALE GENOMIC DNA]</scope>
    <source>
        <strain evidence="1 2">KoM1</strain>
    </source>
</reference>
<dbReference type="PIRSF" id="PIRSF004649">
    <property type="entry name" value="MlaC"/>
    <property type="match status" value="1"/>
</dbReference>
<sequence>MPNQTNRYAVIGLLSALLAFNLVGKAVSEELQLPQQLIHQISETLQQKLQDKAFAQDFVKVTHFVNSVIEPHTDFDKIAPLVLGKHWNTATPIEQERFKKEFQTLLVRAYSRAFVEYSDWTIQYLPLEVANDATKVLVKTKVLQPSIQPVEVYYRMFVVNGEWKVYDILIDGVSLVTNYRSSFNDKIHKLGSLGSVIDDLAGRNADALQGKHRNY</sequence>
<dbReference type="STRING" id="1116472.MGMO_145c00030"/>
<dbReference type="PANTHER" id="PTHR36573:SF1">
    <property type="entry name" value="INTERMEMBRANE PHOSPHOLIPID TRANSPORT SYSTEM BINDING PROTEIN MLAC"/>
    <property type="match status" value="1"/>
</dbReference>
<organism evidence="1 2">
    <name type="scientific">Methyloglobulus morosus KoM1</name>
    <dbReference type="NCBI Taxonomy" id="1116472"/>
    <lineage>
        <taxon>Bacteria</taxon>
        <taxon>Pseudomonadati</taxon>
        <taxon>Pseudomonadota</taxon>
        <taxon>Gammaproteobacteria</taxon>
        <taxon>Methylococcales</taxon>
        <taxon>Methylococcaceae</taxon>
        <taxon>Methyloglobulus</taxon>
    </lineage>
</organism>
<accession>V5B5U6</accession>
<gene>
    <name evidence="1" type="ORF">MGMO_145c00030</name>
</gene>
<dbReference type="Pfam" id="PF05494">
    <property type="entry name" value="MlaC"/>
    <property type="match status" value="1"/>
</dbReference>
<comment type="caution">
    <text evidence="1">The sequence shown here is derived from an EMBL/GenBank/DDBJ whole genome shotgun (WGS) entry which is preliminary data.</text>
</comment>
<dbReference type="PATRIC" id="fig|1116472.3.peg.3555"/>
<proteinExistence type="predicted"/>
<dbReference type="Gene3D" id="3.10.450.710">
    <property type="entry name" value="Tgt2/MlaC"/>
    <property type="match status" value="1"/>
</dbReference>
<name>V5B5U6_9GAMM</name>
<evidence type="ECO:0000313" key="1">
    <source>
        <dbReference type="EMBL" id="ESS68590.1"/>
    </source>
</evidence>
<dbReference type="Proteomes" id="UP000017842">
    <property type="component" value="Unassembled WGS sequence"/>
</dbReference>
<evidence type="ECO:0000313" key="2">
    <source>
        <dbReference type="Proteomes" id="UP000017842"/>
    </source>
</evidence>
<dbReference type="PANTHER" id="PTHR36573">
    <property type="entry name" value="INTERMEMBRANE PHOSPHOLIPID TRANSPORT SYSTEM BINDING PROTEIN MLAC"/>
    <property type="match status" value="1"/>
</dbReference>